<dbReference type="EMBL" id="LZFO01000012">
    <property type="protein sequence ID" value="OFI06288.1"/>
    <property type="molecule type" value="Genomic_DNA"/>
</dbReference>
<organism evidence="1 2">
    <name type="scientific">Clostridium acetireducens DSM 10703</name>
    <dbReference type="NCBI Taxonomy" id="1121290"/>
    <lineage>
        <taxon>Bacteria</taxon>
        <taxon>Bacillati</taxon>
        <taxon>Bacillota</taxon>
        <taxon>Clostridia</taxon>
        <taxon>Eubacteriales</taxon>
        <taxon>Clostridiaceae</taxon>
        <taxon>Clostridium</taxon>
    </lineage>
</organism>
<dbReference type="AlphaFoldDB" id="A0A1E8EZ87"/>
<evidence type="ECO:0000313" key="1">
    <source>
        <dbReference type="EMBL" id="OFI06288.1"/>
    </source>
</evidence>
<reference evidence="1 2" key="1">
    <citation type="submission" date="2016-06" db="EMBL/GenBank/DDBJ databases">
        <title>Genome sequence of Clostridium acetireducens DSM 10703.</title>
        <authorList>
            <person name="Poehlein A."/>
            <person name="Fluechter S."/>
            <person name="Duerre P."/>
            <person name="Daniel R."/>
        </authorList>
    </citation>
    <scope>NUCLEOTIDE SEQUENCE [LARGE SCALE GENOMIC DNA]</scope>
    <source>
        <strain evidence="1 2">DSM 10703</strain>
    </source>
</reference>
<dbReference type="Gene3D" id="3.30.1240.10">
    <property type="match status" value="1"/>
</dbReference>
<sequence>MTYYIYNGVNPSILEYLNKNLNTNLECVVSGHNWIDIMNKGIDKGHAIKILQEKFKISPQNTMAFGDYYNDISMFKVAYHSYAMGNAPEDVKKSANFITESNSKDGVYNVLYEYTNKYLYKCKY</sequence>
<proteinExistence type="predicted"/>
<dbReference type="PANTHER" id="PTHR10000">
    <property type="entry name" value="PHOSPHOSERINE PHOSPHATASE"/>
    <property type="match status" value="1"/>
</dbReference>
<keyword evidence="2" id="KW-1185">Reference proteome</keyword>
<name>A0A1E8EZ87_9CLOT</name>
<dbReference type="SUPFAM" id="SSF56784">
    <property type="entry name" value="HAD-like"/>
    <property type="match status" value="1"/>
</dbReference>
<dbReference type="GO" id="GO:0050308">
    <property type="term" value="F:sugar-phosphatase activity"/>
    <property type="evidence" value="ECO:0007669"/>
    <property type="project" value="UniProtKB-EC"/>
</dbReference>
<dbReference type="Gene3D" id="3.40.50.1000">
    <property type="entry name" value="HAD superfamily/HAD-like"/>
    <property type="match status" value="1"/>
</dbReference>
<dbReference type="RefSeq" id="WP_070109993.1">
    <property type="nucleotide sequence ID" value="NZ_LZFO01000012.1"/>
</dbReference>
<accession>A0A1E8EZ87</accession>
<dbReference type="PANTHER" id="PTHR10000:SF8">
    <property type="entry name" value="HAD SUPERFAMILY HYDROLASE-LIKE, TYPE 3"/>
    <property type="match status" value="1"/>
</dbReference>
<keyword evidence="1" id="KW-0378">Hydrolase</keyword>
<dbReference type="EC" id="3.1.3.23" evidence="1"/>
<dbReference type="Pfam" id="PF08282">
    <property type="entry name" value="Hydrolase_3"/>
    <property type="match status" value="1"/>
</dbReference>
<protein>
    <submittedName>
        <fullName evidence="1">Sugar phosphatase YbiV</fullName>
        <ecNumber evidence="1">3.1.3.23</ecNumber>
    </submittedName>
</protein>
<dbReference type="InterPro" id="IPR023214">
    <property type="entry name" value="HAD_sf"/>
</dbReference>
<dbReference type="STRING" id="1121290.CLAOCE_10610"/>
<dbReference type="InterPro" id="IPR006379">
    <property type="entry name" value="HAD-SF_hydro_IIB"/>
</dbReference>
<comment type="caution">
    <text evidence="1">The sequence shown here is derived from an EMBL/GenBank/DDBJ whole genome shotgun (WGS) entry which is preliminary data.</text>
</comment>
<dbReference type="Proteomes" id="UP000175744">
    <property type="component" value="Unassembled WGS sequence"/>
</dbReference>
<evidence type="ECO:0000313" key="2">
    <source>
        <dbReference type="Proteomes" id="UP000175744"/>
    </source>
</evidence>
<dbReference type="GO" id="GO:0000287">
    <property type="term" value="F:magnesium ion binding"/>
    <property type="evidence" value="ECO:0007669"/>
    <property type="project" value="TreeGrafter"/>
</dbReference>
<dbReference type="InterPro" id="IPR036412">
    <property type="entry name" value="HAD-like_sf"/>
</dbReference>
<dbReference type="NCBIfam" id="TIGR01484">
    <property type="entry name" value="HAD-SF-IIB"/>
    <property type="match status" value="1"/>
</dbReference>
<dbReference type="GO" id="GO:0005829">
    <property type="term" value="C:cytosol"/>
    <property type="evidence" value="ECO:0007669"/>
    <property type="project" value="TreeGrafter"/>
</dbReference>
<dbReference type="PATRIC" id="fig|1121290.3.peg.1064"/>
<gene>
    <name evidence="1" type="primary">ybiV</name>
    <name evidence="1" type="ORF">CLOACE_10610</name>
</gene>